<keyword evidence="2 4" id="KW-0238">DNA-binding</keyword>
<accession>A0A6F8YWZ1</accession>
<evidence type="ECO:0000259" key="5">
    <source>
        <dbReference type="PROSITE" id="PS50977"/>
    </source>
</evidence>
<dbReference type="AlphaFoldDB" id="A0A6F8YWZ1"/>
<sequence>MKRSYRAGLSTAAVVEAALAIIDEQGADALTLAAVAQRTGVAAPSLYKHVGSLAELRTLVGARVLEEMTGRFTRAVIGRSGDEAVEVLMREYRGYVTAHPARYAAVPADALHDARTAEAGQRLLEVFLAVLRGYGLTDSDAVHATRCVRAVVHGFASIEASGGFGLPEDLDETYARLVRMTVASLPH</sequence>
<dbReference type="PROSITE" id="PS50977">
    <property type="entry name" value="HTH_TETR_2"/>
    <property type="match status" value="1"/>
</dbReference>
<dbReference type="EMBL" id="AP022871">
    <property type="protein sequence ID" value="BCB90574.1"/>
    <property type="molecule type" value="Genomic_DNA"/>
</dbReference>
<dbReference type="Pfam" id="PF13305">
    <property type="entry name" value="TetR_C_33"/>
    <property type="match status" value="1"/>
</dbReference>
<keyword evidence="7" id="KW-1185">Reference proteome</keyword>
<evidence type="ECO:0000313" key="7">
    <source>
        <dbReference type="Proteomes" id="UP000503011"/>
    </source>
</evidence>
<dbReference type="Gene3D" id="1.10.10.60">
    <property type="entry name" value="Homeodomain-like"/>
    <property type="match status" value="1"/>
</dbReference>
<dbReference type="GO" id="GO:0000976">
    <property type="term" value="F:transcription cis-regulatory region binding"/>
    <property type="evidence" value="ECO:0007669"/>
    <property type="project" value="TreeGrafter"/>
</dbReference>
<dbReference type="SUPFAM" id="SSF48498">
    <property type="entry name" value="Tetracyclin repressor-like, C-terminal domain"/>
    <property type="match status" value="1"/>
</dbReference>
<protein>
    <submittedName>
        <fullName evidence="6">TetR family transcriptional regulator</fullName>
    </submittedName>
</protein>
<reference evidence="6 7" key="2">
    <citation type="submission" date="2020-03" db="EMBL/GenBank/DDBJ databases">
        <authorList>
            <person name="Ichikawa N."/>
            <person name="Kimura A."/>
            <person name="Kitahashi Y."/>
            <person name="Uohara A."/>
        </authorList>
    </citation>
    <scope>NUCLEOTIDE SEQUENCE [LARGE SCALE GENOMIC DNA]</scope>
    <source>
        <strain evidence="6 7">NBRC 105367</strain>
    </source>
</reference>
<dbReference type="RefSeq" id="WP_173162931.1">
    <property type="nucleotide sequence ID" value="NZ_AP022871.1"/>
</dbReference>
<dbReference type="Proteomes" id="UP000503011">
    <property type="component" value="Chromosome"/>
</dbReference>
<proteinExistence type="predicted"/>
<evidence type="ECO:0000313" key="6">
    <source>
        <dbReference type="EMBL" id="BCB90574.1"/>
    </source>
</evidence>
<dbReference type="InterPro" id="IPR025996">
    <property type="entry name" value="MT1864/Rv1816-like_C"/>
</dbReference>
<gene>
    <name evidence="6" type="ORF">Psuf_078870</name>
</gene>
<name>A0A6F8YWZ1_9ACTN</name>
<evidence type="ECO:0000256" key="1">
    <source>
        <dbReference type="ARBA" id="ARBA00023015"/>
    </source>
</evidence>
<reference evidence="6 7" key="1">
    <citation type="submission" date="2020-03" db="EMBL/GenBank/DDBJ databases">
        <title>Whole genome shotgun sequence of Phytohabitans suffuscus NBRC 105367.</title>
        <authorList>
            <person name="Komaki H."/>
            <person name="Tamura T."/>
        </authorList>
    </citation>
    <scope>NUCLEOTIDE SEQUENCE [LARGE SCALE GENOMIC DNA]</scope>
    <source>
        <strain evidence="6 7">NBRC 105367</strain>
    </source>
</reference>
<feature type="DNA-binding region" description="H-T-H motif" evidence="4">
    <location>
        <begin position="31"/>
        <end position="50"/>
    </location>
</feature>
<dbReference type="KEGG" id="psuu:Psuf_078870"/>
<evidence type="ECO:0000256" key="2">
    <source>
        <dbReference type="ARBA" id="ARBA00023125"/>
    </source>
</evidence>
<dbReference type="InterPro" id="IPR009057">
    <property type="entry name" value="Homeodomain-like_sf"/>
</dbReference>
<dbReference type="Pfam" id="PF00440">
    <property type="entry name" value="TetR_N"/>
    <property type="match status" value="1"/>
</dbReference>
<keyword evidence="3" id="KW-0804">Transcription</keyword>
<dbReference type="InterPro" id="IPR001647">
    <property type="entry name" value="HTH_TetR"/>
</dbReference>
<evidence type="ECO:0000256" key="4">
    <source>
        <dbReference type="PROSITE-ProRule" id="PRU00335"/>
    </source>
</evidence>
<keyword evidence="1" id="KW-0805">Transcription regulation</keyword>
<dbReference type="GO" id="GO:0003700">
    <property type="term" value="F:DNA-binding transcription factor activity"/>
    <property type="evidence" value="ECO:0007669"/>
    <property type="project" value="TreeGrafter"/>
</dbReference>
<dbReference type="PANTHER" id="PTHR30055">
    <property type="entry name" value="HTH-TYPE TRANSCRIPTIONAL REGULATOR RUTR"/>
    <property type="match status" value="1"/>
</dbReference>
<organism evidence="6 7">
    <name type="scientific">Phytohabitans suffuscus</name>
    <dbReference type="NCBI Taxonomy" id="624315"/>
    <lineage>
        <taxon>Bacteria</taxon>
        <taxon>Bacillati</taxon>
        <taxon>Actinomycetota</taxon>
        <taxon>Actinomycetes</taxon>
        <taxon>Micromonosporales</taxon>
        <taxon>Micromonosporaceae</taxon>
    </lineage>
</organism>
<dbReference type="Gene3D" id="1.10.357.10">
    <property type="entry name" value="Tetracycline Repressor, domain 2"/>
    <property type="match status" value="1"/>
</dbReference>
<dbReference type="InterPro" id="IPR036271">
    <property type="entry name" value="Tet_transcr_reg_TetR-rel_C_sf"/>
</dbReference>
<feature type="domain" description="HTH tetR-type" evidence="5">
    <location>
        <begin position="8"/>
        <end position="68"/>
    </location>
</feature>
<dbReference type="PRINTS" id="PR00455">
    <property type="entry name" value="HTHTETR"/>
</dbReference>
<evidence type="ECO:0000256" key="3">
    <source>
        <dbReference type="ARBA" id="ARBA00023163"/>
    </source>
</evidence>
<dbReference type="SUPFAM" id="SSF46689">
    <property type="entry name" value="Homeodomain-like"/>
    <property type="match status" value="1"/>
</dbReference>
<dbReference type="InterPro" id="IPR050109">
    <property type="entry name" value="HTH-type_TetR-like_transc_reg"/>
</dbReference>
<dbReference type="PANTHER" id="PTHR30055:SF239">
    <property type="entry name" value="TRANSCRIPTIONAL REGULATORY PROTEIN"/>
    <property type="match status" value="1"/>
</dbReference>